<comment type="caution">
    <text evidence="2">The sequence shown here is derived from an EMBL/GenBank/DDBJ whole genome shotgun (WGS) entry which is preliminary data.</text>
</comment>
<dbReference type="Proteomes" id="UP001085076">
    <property type="component" value="Miscellaneous, Linkage group lg01"/>
</dbReference>
<keyword evidence="1" id="KW-0472">Membrane</keyword>
<name>A0A9D5D751_9LILI</name>
<accession>A0A9D5D751</accession>
<keyword evidence="1" id="KW-1133">Transmembrane helix</keyword>
<evidence type="ECO:0000256" key="1">
    <source>
        <dbReference type="SAM" id="Phobius"/>
    </source>
</evidence>
<feature type="transmembrane region" description="Helical" evidence="1">
    <location>
        <begin position="42"/>
        <end position="63"/>
    </location>
</feature>
<reference evidence="2" key="2">
    <citation type="journal article" date="2022" name="Hortic Res">
        <title>The genome of Dioscorea zingiberensis sheds light on the biosynthesis, origin and evolution of the medicinally important diosgenin saponins.</title>
        <authorList>
            <person name="Li Y."/>
            <person name="Tan C."/>
            <person name="Li Z."/>
            <person name="Guo J."/>
            <person name="Li S."/>
            <person name="Chen X."/>
            <person name="Wang C."/>
            <person name="Dai X."/>
            <person name="Yang H."/>
            <person name="Song W."/>
            <person name="Hou L."/>
            <person name="Xu J."/>
            <person name="Tong Z."/>
            <person name="Xu A."/>
            <person name="Yuan X."/>
            <person name="Wang W."/>
            <person name="Yang Q."/>
            <person name="Chen L."/>
            <person name="Sun Z."/>
            <person name="Wang K."/>
            <person name="Pan B."/>
            <person name="Chen J."/>
            <person name="Bao Y."/>
            <person name="Liu F."/>
            <person name="Qi X."/>
            <person name="Gang D.R."/>
            <person name="Wen J."/>
            <person name="Li J."/>
        </authorList>
    </citation>
    <scope>NUCLEOTIDE SEQUENCE</scope>
    <source>
        <strain evidence="2">Dzin_1.0</strain>
    </source>
</reference>
<reference evidence="2" key="1">
    <citation type="submission" date="2021-03" db="EMBL/GenBank/DDBJ databases">
        <authorList>
            <person name="Li Z."/>
            <person name="Yang C."/>
        </authorList>
    </citation>
    <scope>NUCLEOTIDE SEQUENCE</scope>
    <source>
        <strain evidence="2">Dzin_1.0</strain>
        <tissue evidence="2">Leaf</tissue>
    </source>
</reference>
<organism evidence="2 3">
    <name type="scientific">Dioscorea zingiberensis</name>
    <dbReference type="NCBI Taxonomy" id="325984"/>
    <lineage>
        <taxon>Eukaryota</taxon>
        <taxon>Viridiplantae</taxon>
        <taxon>Streptophyta</taxon>
        <taxon>Embryophyta</taxon>
        <taxon>Tracheophyta</taxon>
        <taxon>Spermatophyta</taxon>
        <taxon>Magnoliopsida</taxon>
        <taxon>Liliopsida</taxon>
        <taxon>Dioscoreales</taxon>
        <taxon>Dioscoreaceae</taxon>
        <taxon>Dioscorea</taxon>
    </lineage>
</organism>
<sequence length="74" mass="8409">MRLSALCWRSWLSFLAIPKEGEIREVPSDPRPSQSRGFALRNLIPSFRFGGLAMIVFSVLVHVKANLQGKQIRK</sequence>
<gene>
    <name evidence="2" type="ORF">J5N97_003729</name>
</gene>
<dbReference type="EMBL" id="JAGGNH010000001">
    <property type="protein sequence ID" value="KAJ0985373.1"/>
    <property type="molecule type" value="Genomic_DNA"/>
</dbReference>
<keyword evidence="3" id="KW-1185">Reference proteome</keyword>
<evidence type="ECO:0000313" key="3">
    <source>
        <dbReference type="Proteomes" id="UP001085076"/>
    </source>
</evidence>
<protein>
    <submittedName>
        <fullName evidence="2">Uncharacterized protein</fullName>
    </submittedName>
</protein>
<evidence type="ECO:0000313" key="2">
    <source>
        <dbReference type="EMBL" id="KAJ0985373.1"/>
    </source>
</evidence>
<keyword evidence="1" id="KW-0812">Transmembrane</keyword>
<dbReference type="AlphaFoldDB" id="A0A9D5D751"/>
<proteinExistence type="predicted"/>